<keyword evidence="3" id="KW-1185">Reference proteome</keyword>
<sequence>MTNTTTCVSAAGTCQHMHNGGETRDNTTTPKPKATTARKVKSMMMYNVANVEAEDSTKATVADGKIKVTLSRNTNKDLPLMGVPQGTTEAEKRGDNEGADMDPTQDGDTDTVRSSPIDVKLVTADTHSPKHKPEADKDDNIFVPGQNQFTPLFETTSPFLKSTRSELLNDQVTETVEEEEMEELDKQAYPHTSSSGSQGCTYHRRAGTHQHLHLGPPALNLAMMVAPAPSTNPAPQSITIYCDQVGMNEPHTISPQHVFHNYCWEQINELQSSLDPNDILIIVWGLEFWNLTLTMEQQIENTLKAYFKIDNLGLQIAAPCLLTCSPSPLTTTGTPLPFYIHGLSEEQADILDVAMILTSLDSYIVLDPSNFIMDFVFTINGLNALSDIQGQHLVEKVLKDKLYTTPKVWSFLQSHHDAIDPSIPPEDVPFLVILSLEARSLWIKGQNSELGHQA</sequence>
<accession>A0AA39ND84</accession>
<feature type="region of interest" description="Disordered" evidence="1">
    <location>
        <begin position="14"/>
        <end position="33"/>
    </location>
</feature>
<gene>
    <name evidence="2" type="ORF">IW261DRAFT_1427711</name>
</gene>
<dbReference type="AlphaFoldDB" id="A0AA39ND84"/>
<name>A0AA39ND84_9AGAR</name>
<dbReference type="EMBL" id="JAUEPR010000112">
    <property type="protein sequence ID" value="KAK0463358.1"/>
    <property type="molecule type" value="Genomic_DNA"/>
</dbReference>
<comment type="caution">
    <text evidence="2">The sequence shown here is derived from an EMBL/GenBank/DDBJ whole genome shotgun (WGS) entry which is preliminary data.</text>
</comment>
<dbReference type="Proteomes" id="UP001175227">
    <property type="component" value="Unassembled WGS sequence"/>
</dbReference>
<reference evidence="2" key="1">
    <citation type="submission" date="2023-06" db="EMBL/GenBank/DDBJ databases">
        <authorList>
            <consortium name="Lawrence Berkeley National Laboratory"/>
            <person name="Ahrendt S."/>
            <person name="Sahu N."/>
            <person name="Indic B."/>
            <person name="Wong-Bajracharya J."/>
            <person name="Merenyi Z."/>
            <person name="Ke H.-M."/>
            <person name="Monk M."/>
            <person name="Kocsube S."/>
            <person name="Drula E."/>
            <person name="Lipzen A."/>
            <person name="Balint B."/>
            <person name="Henrissat B."/>
            <person name="Andreopoulos B."/>
            <person name="Martin F.M."/>
            <person name="Harder C.B."/>
            <person name="Rigling D."/>
            <person name="Ford K.L."/>
            <person name="Foster G.D."/>
            <person name="Pangilinan J."/>
            <person name="Papanicolaou A."/>
            <person name="Barry K."/>
            <person name="LaButti K."/>
            <person name="Viragh M."/>
            <person name="Koriabine M."/>
            <person name="Yan M."/>
            <person name="Riley R."/>
            <person name="Champramary S."/>
            <person name="Plett K.L."/>
            <person name="Tsai I.J."/>
            <person name="Slot J."/>
            <person name="Sipos G."/>
            <person name="Plett J."/>
            <person name="Nagy L.G."/>
            <person name="Grigoriev I.V."/>
        </authorList>
    </citation>
    <scope>NUCLEOTIDE SEQUENCE</scope>
    <source>
        <strain evidence="2">ICMP 16352</strain>
    </source>
</reference>
<proteinExistence type="predicted"/>
<evidence type="ECO:0000256" key="1">
    <source>
        <dbReference type="SAM" id="MobiDB-lite"/>
    </source>
</evidence>
<evidence type="ECO:0000313" key="2">
    <source>
        <dbReference type="EMBL" id="KAK0463358.1"/>
    </source>
</evidence>
<evidence type="ECO:0000313" key="3">
    <source>
        <dbReference type="Proteomes" id="UP001175227"/>
    </source>
</evidence>
<feature type="region of interest" description="Disordered" evidence="1">
    <location>
        <begin position="76"/>
        <end position="113"/>
    </location>
</feature>
<feature type="compositionally biased region" description="Acidic residues" evidence="1">
    <location>
        <begin position="97"/>
        <end position="109"/>
    </location>
</feature>
<protein>
    <submittedName>
        <fullName evidence="2">Uncharacterized protein</fullName>
    </submittedName>
</protein>
<organism evidence="2 3">
    <name type="scientific">Armillaria novae-zelandiae</name>
    <dbReference type="NCBI Taxonomy" id="153914"/>
    <lineage>
        <taxon>Eukaryota</taxon>
        <taxon>Fungi</taxon>
        <taxon>Dikarya</taxon>
        <taxon>Basidiomycota</taxon>
        <taxon>Agaricomycotina</taxon>
        <taxon>Agaricomycetes</taxon>
        <taxon>Agaricomycetidae</taxon>
        <taxon>Agaricales</taxon>
        <taxon>Marasmiineae</taxon>
        <taxon>Physalacriaceae</taxon>
        <taxon>Armillaria</taxon>
    </lineage>
</organism>